<feature type="domain" description="Putative glycogen debranching enzyme N-terminal" evidence="1">
    <location>
        <begin position="30"/>
        <end position="220"/>
    </location>
</feature>
<protein>
    <submittedName>
        <fullName evidence="3">Amylo-alpha-1,6-glucosidase</fullName>
    </submittedName>
</protein>
<organism evidence="3 4">
    <name type="scientific">Flavisolibacter tropicus</name>
    <dbReference type="NCBI Taxonomy" id="1492898"/>
    <lineage>
        <taxon>Bacteria</taxon>
        <taxon>Pseudomonadati</taxon>
        <taxon>Bacteroidota</taxon>
        <taxon>Chitinophagia</taxon>
        <taxon>Chitinophagales</taxon>
        <taxon>Chitinophagaceae</taxon>
        <taxon>Flavisolibacter</taxon>
    </lineage>
</organism>
<dbReference type="PATRIC" id="fig|1492898.3.peg.2184"/>
<proteinExistence type="predicted"/>
<reference evidence="4" key="1">
    <citation type="submission" date="2015-01" db="EMBL/GenBank/DDBJ databases">
        <title>Flavisolibacter sp./LCS9/ whole genome sequencing.</title>
        <authorList>
            <person name="Kim M.K."/>
            <person name="Srinivasan S."/>
            <person name="Lee J.-J."/>
        </authorList>
    </citation>
    <scope>NUCLEOTIDE SEQUENCE [LARGE SCALE GENOMIC DNA]</scope>
    <source>
        <strain evidence="4">LCS9</strain>
    </source>
</reference>
<dbReference type="Pfam" id="PF14742">
    <property type="entry name" value="GDE_N_bis"/>
    <property type="match status" value="1"/>
</dbReference>
<dbReference type="RefSeq" id="WP_066404167.1">
    <property type="nucleotide sequence ID" value="NZ_CP011390.1"/>
</dbReference>
<dbReference type="OrthoDB" id="49490at2"/>
<dbReference type="InterPro" id="IPR008928">
    <property type="entry name" value="6-hairpin_glycosidase_sf"/>
</dbReference>
<dbReference type="Pfam" id="PF22422">
    <property type="entry name" value="MGH1-like_GH"/>
    <property type="match status" value="1"/>
</dbReference>
<keyword evidence="4" id="KW-1185">Reference proteome</keyword>
<dbReference type="Proteomes" id="UP000077177">
    <property type="component" value="Chromosome"/>
</dbReference>
<reference evidence="3 4" key="2">
    <citation type="journal article" date="2016" name="Int. J. Syst. Evol. Microbiol.">
        <title>Flavisolibacter tropicus sp. nov., isolated from tropical soil.</title>
        <authorList>
            <person name="Lee J.J."/>
            <person name="Kang M.S."/>
            <person name="Kim G.S."/>
            <person name="Lee C.S."/>
            <person name="Lim S."/>
            <person name="Lee J."/>
            <person name="Roh S.H."/>
            <person name="Kang H."/>
            <person name="Ha J.M."/>
            <person name="Bae S."/>
            <person name="Jung H.Y."/>
            <person name="Kim M.K."/>
        </authorList>
    </citation>
    <scope>NUCLEOTIDE SEQUENCE [LARGE SCALE GENOMIC DNA]</scope>
    <source>
        <strain evidence="3 4">LCS9</strain>
    </source>
</reference>
<evidence type="ECO:0000259" key="2">
    <source>
        <dbReference type="Pfam" id="PF22422"/>
    </source>
</evidence>
<feature type="domain" description="Mannosylglycerate hydrolase MGH1-like glycoside hydrolase" evidence="2">
    <location>
        <begin position="312"/>
        <end position="613"/>
    </location>
</feature>
<evidence type="ECO:0000313" key="4">
    <source>
        <dbReference type="Proteomes" id="UP000077177"/>
    </source>
</evidence>
<dbReference type="STRING" id="1492898.SY85_10165"/>
<evidence type="ECO:0000313" key="3">
    <source>
        <dbReference type="EMBL" id="ANE50814.1"/>
    </source>
</evidence>
<gene>
    <name evidence="3" type="ORF">SY85_10165</name>
</gene>
<dbReference type="SUPFAM" id="SSF48208">
    <property type="entry name" value="Six-hairpin glycosidases"/>
    <property type="match status" value="1"/>
</dbReference>
<sequence length="729" mass="83133">MKSEEIKTSEEDKFHIPAEVVSYDERIKVLNHSDSFAIFDRWGDIHVYTKTAQGIFHQGTRYISRLELRLNKKKPLLLSSSIKEDNDVLSVDLSNPDLIACNIQENNLHILRSQFIRNGVYYEELSFINYSNQACDFDISLLFEADFKDLFEIRGIARTLHPNPPQISSKDNRLFFDYGGLDKVHRRTEIIFSENCECSIRNNLVLFTLHLKPHQPHKIDYLIVFRTNEQFLTSEKEKIYVSDFEEAKGLMRNELKKIHQLFADITTSNEQFTHWINRSKADLVSLLTPTTHGLYPYAGVPWYNTVFGRDGIITAMEILWVAPEVAKNVLSVLANLQAKEFIPAKDAEPGKILHEARSGEMANTGEIPFKEYYGTIDATPLFIMLAGMYYQHTADLLTIEKIWPNIKAALHWIDHYGDIDGDGFVEYKHKAENGLTNQGWKDSHDSVMYKNGELCEPPIALCEVQGYVYAAKKYASMLATAFQETAYAEQLAKEADDLREKFNTIFWDESSGCYALALDGNKKPCNVVSSNPGHCLFTGIVDEDRAETLVKTLMGEDMFYGWGIRTLSAKEVRYNPMSYHNGSIWPHDNALIAAGLARYGFQNEAMKILSALFSASLFIDMQRLPELYCGFKQRSGEGPTAYPVACSPQAWSVAAVFLLLQACLQIEINALEKTIVFNKPELPEYLDKIVITNLKTGDDYCDVELFKYAYDIGFHVTHKPEGWNLIIKK</sequence>
<dbReference type="Gene3D" id="1.50.10.10">
    <property type="match status" value="1"/>
</dbReference>
<dbReference type="EMBL" id="CP011390">
    <property type="protein sequence ID" value="ANE50814.1"/>
    <property type="molecule type" value="Genomic_DNA"/>
</dbReference>
<dbReference type="InterPro" id="IPR012341">
    <property type="entry name" value="6hp_glycosidase-like_sf"/>
</dbReference>
<dbReference type="GO" id="GO:0005975">
    <property type="term" value="P:carbohydrate metabolic process"/>
    <property type="evidence" value="ECO:0007669"/>
    <property type="project" value="InterPro"/>
</dbReference>
<dbReference type="InterPro" id="IPR054491">
    <property type="entry name" value="MGH1-like_GH"/>
</dbReference>
<evidence type="ECO:0000259" key="1">
    <source>
        <dbReference type="Pfam" id="PF14742"/>
    </source>
</evidence>
<dbReference type="InterPro" id="IPR032856">
    <property type="entry name" value="GDE_N_bis"/>
</dbReference>
<name>A0A172TVA4_9BACT</name>
<dbReference type="AlphaFoldDB" id="A0A172TVA4"/>
<dbReference type="KEGG" id="fla:SY85_10165"/>
<accession>A0A172TVA4</accession>